<dbReference type="EMBL" id="PCSB01000031">
    <property type="protein sequence ID" value="PIP31800.1"/>
    <property type="molecule type" value="Genomic_DNA"/>
</dbReference>
<dbReference type="SUPFAM" id="SSF53613">
    <property type="entry name" value="Ribokinase-like"/>
    <property type="match status" value="1"/>
</dbReference>
<name>A0A2G9ZGU1_9BACT</name>
<evidence type="ECO:0000313" key="5">
    <source>
        <dbReference type="Proteomes" id="UP000230447"/>
    </source>
</evidence>
<dbReference type="InterPro" id="IPR002173">
    <property type="entry name" value="Carboh/pur_kinase_PfkB_CS"/>
</dbReference>
<evidence type="ECO:0000313" key="4">
    <source>
        <dbReference type="EMBL" id="PIP31800.1"/>
    </source>
</evidence>
<dbReference type="GO" id="GO:0016301">
    <property type="term" value="F:kinase activity"/>
    <property type="evidence" value="ECO:0007669"/>
    <property type="project" value="UniProtKB-KW"/>
</dbReference>
<feature type="domain" description="Carbohydrate kinase PfkB" evidence="3">
    <location>
        <begin position="6"/>
        <end position="282"/>
    </location>
</feature>
<dbReference type="InterPro" id="IPR029056">
    <property type="entry name" value="Ribokinase-like"/>
</dbReference>
<dbReference type="InterPro" id="IPR011611">
    <property type="entry name" value="PfkB_dom"/>
</dbReference>
<dbReference type="PANTHER" id="PTHR10584">
    <property type="entry name" value="SUGAR KINASE"/>
    <property type="match status" value="1"/>
</dbReference>
<dbReference type="Pfam" id="PF00294">
    <property type="entry name" value="PfkB"/>
    <property type="match status" value="1"/>
</dbReference>
<dbReference type="PANTHER" id="PTHR10584:SF166">
    <property type="entry name" value="RIBOKINASE"/>
    <property type="match status" value="1"/>
</dbReference>
<dbReference type="Gene3D" id="3.40.1190.20">
    <property type="match status" value="1"/>
</dbReference>
<evidence type="ECO:0000256" key="1">
    <source>
        <dbReference type="ARBA" id="ARBA00022679"/>
    </source>
</evidence>
<dbReference type="Proteomes" id="UP000230447">
    <property type="component" value="Unassembled WGS sequence"/>
</dbReference>
<proteinExistence type="predicted"/>
<dbReference type="PROSITE" id="PS00583">
    <property type="entry name" value="PFKB_KINASES_1"/>
    <property type="match status" value="1"/>
</dbReference>
<evidence type="ECO:0000256" key="2">
    <source>
        <dbReference type="ARBA" id="ARBA00022777"/>
    </source>
</evidence>
<protein>
    <recommendedName>
        <fullName evidence="3">Carbohydrate kinase PfkB domain-containing protein</fullName>
    </recommendedName>
</protein>
<comment type="caution">
    <text evidence="4">The sequence shown here is derived from an EMBL/GenBank/DDBJ whole genome shotgun (WGS) entry which is preliminary data.</text>
</comment>
<keyword evidence="1" id="KW-0808">Transferase</keyword>
<dbReference type="AlphaFoldDB" id="A0A2G9ZGU1"/>
<accession>A0A2G9ZGU1</accession>
<sequence length="303" mass="33400">MFDIITFGSSTIDIFAFLNTSKEKGKVCFEGGSKEALRGLEVQTGGGGTNTAVSFANFGLKTAFCGELGNDLFADFIQKDLLKRKIDRSLVRVNPKAKSAVSLVLSPLNGERIILSDFNASMFSLKQVPLTKLRAKWFYIAPLHNEATTLLEPLVKQILKEKIKVALNPSKEQIKTLSREIIVKIDCLIVNEEEYSLLRGKLKKFQGILIITQGKKGCLVVSRGKRYEAKARNIKIKEATGAGDAFASGFIAGLFLKNDIQYGITLGLFNSESCIQEIGAKNGLLKKQDLAKMPTYKIKIKNI</sequence>
<keyword evidence="2" id="KW-0418">Kinase</keyword>
<gene>
    <name evidence="4" type="ORF">COX24_01560</name>
</gene>
<reference evidence="4 5" key="1">
    <citation type="submission" date="2017-09" db="EMBL/GenBank/DDBJ databases">
        <title>Depth-based differentiation of microbial function through sediment-hosted aquifers and enrichment of novel symbionts in the deep terrestrial subsurface.</title>
        <authorList>
            <person name="Probst A.J."/>
            <person name="Ladd B."/>
            <person name="Jarett J.K."/>
            <person name="Geller-Mcgrath D.E."/>
            <person name="Sieber C.M."/>
            <person name="Emerson J.B."/>
            <person name="Anantharaman K."/>
            <person name="Thomas B.C."/>
            <person name="Malmstrom R."/>
            <person name="Stieglmeier M."/>
            <person name="Klingl A."/>
            <person name="Woyke T."/>
            <person name="Ryan C.M."/>
            <person name="Banfield J.F."/>
        </authorList>
    </citation>
    <scope>NUCLEOTIDE SEQUENCE [LARGE SCALE GENOMIC DNA]</scope>
    <source>
        <strain evidence="4">CG23_combo_of_CG06-09_8_20_14_all_37_87_8</strain>
    </source>
</reference>
<evidence type="ECO:0000259" key="3">
    <source>
        <dbReference type="Pfam" id="PF00294"/>
    </source>
</evidence>
<organism evidence="4 5">
    <name type="scientific">bacterium (Candidatus Gribaldobacteria) CG23_combo_of_CG06-09_8_20_14_all_37_87_8</name>
    <dbReference type="NCBI Taxonomy" id="2014278"/>
    <lineage>
        <taxon>Bacteria</taxon>
        <taxon>Candidatus Gribaldobacteria</taxon>
    </lineage>
</organism>